<proteinExistence type="predicted"/>
<accession>A0ABW3QZ04</accession>
<evidence type="ECO:0000313" key="1">
    <source>
        <dbReference type="EMBL" id="MFD1150046.1"/>
    </source>
</evidence>
<protein>
    <submittedName>
        <fullName evidence="1">Uncharacterized protein</fullName>
    </submittedName>
</protein>
<dbReference type="RefSeq" id="WP_380725785.1">
    <property type="nucleotide sequence ID" value="NZ_JBHTLK010000136.1"/>
</dbReference>
<reference evidence="2" key="1">
    <citation type="journal article" date="2019" name="Int. J. Syst. Evol. Microbiol.">
        <title>The Global Catalogue of Microorganisms (GCM) 10K type strain sequencing project: providing services to taxonomists for standard genome sequencing and annotation.</title>
        <authorList>
            <consortium name="The Broad Institute Genomics Platform"/>
            <consortium name="The Broad Institute Genome Sequencing Center for Infectious Disease"/>
            <person name="Wu L."/>
            <person name="Ma J."/>
        </authorList>
    </citation>
    <scope>NUCLEOTIDE SEQUENCE [LARGE SCALE GENOMIC DNA]</scope>
    <source>
        <strain evidence="2">CCUG 60214</strain>
    </source>
</reference>
<gene>
    <name evidence="1" type="ORF">ACFQ3T_23180</name>
</gene>
<dbReference type="EMBL" id="JBHTLK010000136">
    <property type="protein sequence ID" value="MFD1150046.1"/>
    <property type="molecule type" value="Genomic_DNA"/>
</dbReference>
<organism evidence="1 2">
    <name type="scientific">Saccharothrix hoggarensis</name>
    <dbReference type="NCBI Taxonomy" id="913853"/>
    <lineage>
        <taxon>Bacteria</taxon>
        <taxon>Bacillati</taxon>
        <taxon>Actinomycetota</taxon>
        <taxon>Actinomycetes</taxon>
        <taxon>Pseudonocardiales</taxon>
        <taxon>Pseudonocardiaceae</taxon>
        <taxon>Saccharothrix</taxon>
    </lineage>
</organism>
<evidence type="ECO:0000313" key="2">
    <source>
        <dbReference type="Proteomes" id="UP001597168"/>
    </source>
</evidence>
<name>A0ABW3QZ04_9PSEU</name>
<sequence>MTKPADDQTAVLRLAVDSAVHAVLHVDPRHGDARRDIDRVLATLAGDVAPVWDRLSALADETPDDPVGTVVGFLRDAREHAAAGDVQAARVALIAARTTLFRLDRPRR</sequence>
<dbReference type="Proteomes" id="UP001597168">
    <property type="component" value="Unassembled WGS sequence"/>
</dbReference>
<keyword evidence="2" id="KW-1185">Reference proteome</keyword>
<comment type="caution">
    <text evidence="1">The sequence shown here is derived from an EMBL/GenBank/DDBJ whole genome shotgun (WGS) entry which is preliminary data.</text>
</comment>